<feature type="transmembrane region" description="Helical" evidence="1">
    <location>
        <begin position="135"/>
        <end position="152"/>
    </location>
</feature>
<feature type="transmembrane region" description="Helical" evidence="1">
    <location>
        <begin position="301"/>
        <end position="321"/>
    </location>
</feature>
<feature type="transmembrane region" description="Helical" evidence="1">
    <location>
        <begin position="29"/>
        <end position="46"/>
    </location>
</feature>
<accession>A0A1H6A4H7</accession>
<feature type="transmembrane region" description="Helical" evidence="1">
    <location>
        <begin position="91"/>
        <end position="109"/>
    </location>
</feature>
<feature type="transmembrane region" description="Helical" evidence="1">
    <location>
        <begin position="333"/>
        <end position="352"/>
    </location>
</feature>
<dbReference type="Pfam" id="PF14897">
    <property type="entry name" value="EpsG"/>
    <property type="match status" value="1"/>
</dbReference>
<evidence type="ECO:0000313" key="2">
    <source>
        <dbReference type="EMBL" id="SEG42646.1"/>
    </source>
</evidence>
<reference evidence="3" key="1">
    <citation type="submission" date="2016-10" db="EMBL/GenBank/DDBJ databases">
        <authorList>
            <person name="Varghese N."/>
            <person name="Submissions S."/>
        </authorList>
    </citation>
    <scope>NUCLEOTIDE SEQUENCE [LARGE SCALE GENOMIC DNA]</scope>
    <source>
        <strain evidence="3">DSM 21580</strain>
    </source>
</reference>
<organism evidence="2 3">
    <name type="scientific">Halpernia humi</name>
    <dbReference type="NCBI Taxonomy" id="493375"/>
    <lineage>
        <taxon>Bacteria</taxon>
        <taxon>Pseudomonadati</taxon>
        <taxon>Bacteroidota</taxon>
        <taxon>Flavobacteriia</taxon>
        <taxon>Flavobacteriales</taxon>
        <taxon>Weeksellaceae</taxon>
        <taxon>Chryseobacterium group</taxon>
        <taxon>Halpernia</taxon>
    </lineage>
</organism>
<feature type="transmembrane region" description="Helical" evidence="1">
    <location>
        <begin position="191"/>
        <end position="212"/>
    </location>
</feature>
<dbReference type="Proteomes" id="UP000236738">
    <property type="component" value="Unassembled WGS sequence"/>
</dbReference>
<keyword evidence="3" id="KW-1185">Reference proteome</keyword>
<gene>
    <name evidence="2" type="ORF">SAMN05421847_2322</name>
</gene>
<dbReference type="EMBL" id="FNUS01000005">
    <property type="protein sequence ID" value="SEG42646.1"/>
    <property type="molecule type" value="Genomic_DNA"/>
</dbReference>
<evidence type="ECO:0000256" key="1">
    <source>
        <dbReference type="SAM" id="Phobius"/>
    </source>
</evidence>
<protein>
    <submittedName>
        <fullName evidence="2">EpsG family protein</fullName>
    </submittedName>
</protein>
<sequence>MIFYFALFLLFFLLSFLDIENVKTSVKTRFYILSILLLIVLSGLRWKTGTDWDMYFYYFTTYKSFDEFNNGQFEFLYSSYAYIIKSLTNSYSVFLLVTSIFIIGFKAIMFRKLEPYFLVCLFAFYAIYMGDLFPVRQNIAISIALLSFYFIIKRQKLAFVISVIVATFFHNSAIILLAAYPIFYMKMSNKLILILIATSLLIGLSDVLTSALRELKGLFNLGGGFLSERITDKLQSYTTDSYSSNISSNVAFLISAARRLIILPIVLYLRKDIKSTVFNGYINLFVFSNIIFFLLSKVSIVFVRFTSYFALAEILMIAIVLRSQKDKRIKVLLLIFFAIYLAIRLIVSINTYRDLFDPYYWIFDKYIPRITY</sequence>
<dbReference type="InterPro" id="IPR049458">
    <property type="entry name" value="EpsG-like"/>
</dbReference>
<feature type="transmembrane region" description="Helical" evidence="1">
    <location>
        <begin position="158"/>
        <end position="179"/>
    </location>
</feature>
<keyword evidence="1" id="KW-0812">Transmembrane</keyword>
<keyword evidence="1" id="KW-0472">Membrane</keyword>
<name>A0A1H6A4H7_9FLAO</name>
<evidence type="ECO:0000313" key="3">
    <source>
        <dbReference type="Proteomes" id="UP000236738"/>
    </source>
</evidence>
<feature type="transmembrane region" description="Helical" evidence="1">
    <location>
        <begin position="276"/>
        <end position="295"/>
    </location>
</feature>
<dbReference type="AlphaFoldDB" id="A0A1H6A4H7"/>
<keyword evidence="1" id="KW-1133">Transmembrane helix</keyword>
<proteinExistence type="predicted"/>